<keyword evidence="3" id="KW-1185">Reference proteome</keyword>
<accession>A0A5K8A4K6</accession>
<dbReference type="InterPro" id="IPR015378">
    <property type="entry name" value="Transposase-like_Mu_C"/>
</dbReference>
<evidence type="ECO:0000313" key="2">
    <source>
        <dbReference type="EMBL" id="BBO87513.1"/>
    </source>
</evidence>
<name>A0A5K8A4K6_9BACT</name>
<dbReference type="RefSeq" id="WP_162458762.1">
    <property type="nucleotide sequence ID" value="NZ_AP021879.1"/>
</dbReference>
<dbReference type="GO" id="GO:0003676">
    <property type="term" value="F:nucleic acid binding"/>
    <property type="evidence" value="ECO:0007669"/>
    <property type="project" value="InterPro"/>
</dbReference>
<dbReference type="EMBL" id="AP021879">
    <property type="protein sequence ID" value="BBO87513.1"/>
    <property type="molecule type" value="Genomic_DNA"/>
</dbReference>
<evidence type="ECO:0000259" key="1">
    <source>
        <dbReference type="PROSITE" id="PS50994"/>
    </source>
</evidence>
<dbReference type="SUPFAM" id="SSF53098">
    <property type="entry name" value="Ribonuclease H-like"/>
    <property type="match status" value="1"/>
</dbReference>
<dbReference type="InterPro" id="IPR009057">
    <property type="entry name" value="Homeodomain-like_sf"/>
</dbReference>
<dbReference type="PROSITE" id="PS50994">
    <property type="entry name" value="INTEGRASE"/>
    <property type="match status" value="1"/>
</dbReference>
<dbReference type="PANTHER" id="PTHR35004:SF6">
    <property type="entry name" value="TRANSPOSASE"/>
    <property type="match status" value="1"/>
</dbReference>
<gene>
    <name evidence="2" type="ORF">DSCOOX_06930</name>
</gene>
<dbReference type="Proteomes" id="UP000422108">
    <property type="component" value="Chromosome"/>
</dbReference>
<dbReference type="Gene3D" id="3.30.420.10">
    <property type="entry name" value="Ribonuclease H-like superfamily/Ribonuclease H"/>
    <property type="match status" value="1"/>
</dbReference>
<dbReference type="GO" id="GO:0015074">
    <property type="term" value="P:DNA integration"/>
    <property type="evidence" value="ECO:0007669"/>
    <property type="project" value="InterPro"/>
</dbReference>
<dbReference type="InterPro" id="IPR012337">
    <property type="entry name" value="RNaseH-like_sf"/>
</dbReference>
<organism evidence="2 3">
    <name type="scientific">Desulfosarcina ovata subsp. ovata</name>
    <dbReference type="NCBI Taxonomy" id="2752305"/>
    <lineage>
        <taxon>Bacteria</taxon>
        <taxon>Pseudomonadati</taxon>
        <taxon>Thermodesulfobacteriota</taxon>
        <taxon>Desulfobacteria</taxon>
        <taxon>Desulfobacterales</taxon>
        <taxon>Desulfosarcinaceae</taxon>
        <taxon>Desulfosarcina</taxon>
    </lineage>
</organism>
<dbReference type="InterPro" id="IPR036397">
    <property type="entry name" value="RNaseH_sf"/>
</dbReference>
<proteinExistence type="predicted"/>
<evidence type="ECO:0000313" key="3">
    <source>
        <dbReference type="Proteomes" id="UP000422108"/>
    </source>
</evidence>
<reference evidence="2 3" key="1">
    <citation type="submission" date="2019-11" db="EMBL/GenBank/DDBJ databases">
        <title>Comparative genomics of hydrocarbon-degrading Desulfosarcina strains.</title>
        <authorList>
            <person name="Watanabe M."/>
            <person name="Kojima H."/>
            <person name="Fukui M."/>
        </authorList>
    </citation>
    <scope>NUCLEOTIDE SEQUENCE [LARGE SCALE GENOMIC DNA]</scope>
    <source>
        <strain evidence="3">oXyS1</strain>
    </source>
</reference>
<dbReference type="PANTHER" id="PTHR35004">
    <property type="entry name" value="TRANSPOSASE RV3428C-RELATED"/>
    <property type="match status" value="1"/>
</dbReference>
<sequence length="518" mass="59733">MDKEQEKWAIFWCDLLKPLIFGEIDEQATNRFLKTLAQEPIRFPDGHIKKPSLSTLRRKLNRYRKDGFDGLERQKRSDRGKPRGVGPEIIATAIELKKEQPYRSHKAINRFLQSTYATSVPRATLYRHLKAAGATRIKLGVSKMKVRKRWTREHTNDLWVGDFEEGPYVIEKNDVVPTCLSAFIDCHSRFVVEARYYFRQNLDVLIDSLIRAWSNHGASLELYLDNAKVYHANGLKAACYRLNTRLLHRPPRDPAPGGLIERFFQTAQHQFEAEVRAGDLLSLEQLNRALSAWLAVGYHKDIHSETGQSPEDRYRQGLTIIRQVDMSRAIESFMQAVPRTVNRTFSDVQVNKRFYRVDPKLRGDKVAVRFDPFSTWDKVQIHSLGGQYLGAGLLHQRQTGLPAVPDPQRKRPEHSYTNLLIQQHKQELAEKTGGIDYRKIVERRRWPFHQFASTVAQLLGFKAGLTDLCSGDLEALKKVYNQCATIDRQMVKTAFENARQPSVLYIVAELKQLIKGDR</sequence>
<dbReference type="AlphaFoldDB" id="A0A5K8A4K6"/>
<protein>
    <submittedName>
        <fullName evidence="2">Transposase</fullName>
    </submittedName>
</protein>
<feature type="domain" description="Integrase catalytic" evidence="1">
    <location>
        <begin position="149"/>
        <end position="318"/>
    </location>
</feature>
<dbReference type="Pfam" id="PF09299">
    <property type="entry name" value="Mu-transpos_C"/>
    <property type="match status" value="1"/>
</dbReference>
<dbReference type="InterPro" id="IPR001584">
    <property type="entry name" value="Integrase_cat-core"/>
</dbReference>
<dbReference type="SUPFAM" id="SSF46689">
    <property type="entry name" value="Homeodomain-like"/>
    <property type="match status" value="1"/>
</dbReference>